<dbReference type="AlphaFoldDB" id="A0A225VEN9"/>
<protein>
    <submittedName>
        <fullName evidence="2">M96 mating-specific protein</fullName>
    </submittedName>
</protein>
<evidence type="ECO:0000256" key="1">
    <source>
        <dbReference type="PROSITE-ProRule" id="PRU00221"/>
    </source>
</evidence>
<feature type="repeat" description="WD" evidence="1">
    <location>
        <begin position="1"/>
        <end position="25"/>
    </location>
</feature>
<dbReference type="STRING" id="4795.A0A225VEN9"/>
<dbReference type="PROSITE" id="PS50082">
    <property type="entry name" value="WD_REPEATS_2"/>
    <property type="match status" value="1"/>
</dbReference>
<dbReference type="SUPFAM" id="SSF50978">
    <property type="entry name" value="WD40 repeat-like"/>
    <property type="match status" value="1"/>
</dbReference>
<dbReference type="InterPro" id="IPR001680">
    <property type="entry name" value="WD40_rpt"/>
</dbReference>
<sequence length="206" mass="23255">MATRALHPTEDLLVSASYDDTIHTWAENDDDWYCKETLTGHTNKDTNEDGSEYGLAVMTISPVNVHIHEDIDGTYIEFFTYKKLSFDVREIPEVSWEHCKGKEKHTMGNGGVHQKTAKELYSNTARADVQVKQVVRRYAEADQDIITWVARLTPTEIKHKILRGPSGNQKVSTIGDACAPAMFSNLPDKEARLRYDPSSLRALPAF</sequence>
<dbReference type="EMBL" id="NBNE01005143">
    <property type="protein sequence ID" value="OWZ04116.1"/>
    <property type="molecule type" value="Genomic_DNA"/>
</dbReference>
<name>A0A225VEN9_9STRA</name>
<keyword evidence="3" id="KW-1185">Reference proteome</keyword>
<comment type="caution">
    <text evidence="2">The sequence shown here is derived from an EMBL/GenBank/DDBJ whole genome shotgun (WGS) entry which is preliminary data.</text>
</comment>
<gene>
    <name evidence="2" type="ORF">PHMEG_00024035</name>
</gene>
<reference evidence="3" key="1">
    <citation type="submission" date="2017-03" db="EMBL/GenBank/DDBJ databases">
        <title>Phytopthora megakarya and P. palmivora, two closely related causual agents of cacao black pod achieved similar genome size and gene model numbers by different mechanisms.</title>
        <authorList>
            <person name="Ali S."/>
            <person name="Shao J."/>
            <person name="Larry D.J."/>
            <person name="Kronmiller B."/>
            <person name="Shen D."/>
            <person name="Strem M.D."/>
            <person name="Melnick R.L."/>
            <person name="Guiltinan M.J."/>
            <person name="Tyler B.M."/>
            <person name="Meinhardt L.W."/>
            <person name="Bailey B.A."/>
        </authorList>
    </citation>
    <scope>NUCLEOTIDE SEQUENCE [LARGE SCALE GENOMIC DNA]</scope>
    <source>
        <strain evidence="3">zdho120</strain>
    </source>
</reference>
<proteinExistence type="predicted"/>
<keyword evidence="1" id="KW-0853">WD repeat</keyword>
<dbReference type="InterPro" id="IPR036322">
    <property type="entry name" value="WD40_repeat_dom_sf"/>
</dbReference>
<dbReference type="Gene3D" id="2.130.10.10">
    <property type="entry name" value="YVTN repeat-like/Quinoprotein amine dehydrogenase"/>
    <property type="match status" value="1"/>
</dbReference>
<organism evidence="2 3">
    <name type="scientific">Phytophthora megakarya</name>
    <dbReference type="NCBI Taxonomy" id="4795"/>
    <lineage>
        <taxon>Eukaryota</taxon>
        <taxon>Sar</taxon>
        <taxon>Stramenopiles</taxon>
        <taxon>Oomycota</taxon>
        <taxon>Peronosporomycetes</taxon>
        <taxon>Peronosporales</taxon>
        <taxon>Peronosporaceae</taxon>
        <taxon>Phytophthora</taxon>
    </lineage>
</organism>
<dbReference type="InterPro" id="IPR015943">
    <property type="entry name" value="WD40/YVTN_repeat-like_dom_sf"/>
</dbReference>
<evidence type="ECO:0000313" key="3">
    <source>
        <dbReference type="Proteomes" id="UP000198211"/>
    </source>
</evidence>
<accession>A0A225VEN9</accession>
<dbReference type="OrthoDB" id="284782at2759"/>
<dbReference type="Proteomes" id="UP000198211">
    <property type="component" value="Unassembled WGS sequence"/>
</dbReference>
<evidence type="ECO:0000313" key="2">
    <source>
        <dbReference type="EMBL" id="OWZ04116.1"/>
    </source>
</evidence>